<sequence length="118" mass="12417">MERASAVAIPINQTIEKQIVLTGSQVQPPLVVANLVIHSAEQRALRIAKVRCAGFMVVALMAVAAYIIVPLALALHAAVQPVPVVLVISAAILAELVLVVTFIILKTEGTRDAATEGF</sequence>
<name>A0AAU8ETY2_9MICC</name>
<keyword evidence="1" id="KW-0812">Transmembrane</keyword>
<evidence type="ECO:0000313" key="2">
    <source>
        <dbReference type="EMBL" id="XCH13088.1"/>
    </source>
</evidence>
<evidence type="ECO:0000256" key="1">
    <source>
        <dbReference type="SAM" id="Phobius"/>
    </source>
</evidence>
<reference evidence="2" key="1">
    <citation type="submission" date="2024-06" db="EMBL/GenBank/DDBJ databases">
        <title>Biodegradation of dimethachlon by Arthrobacter sp. K5: mechanistic insights and ecological implications.</title>
        <authorList>
            <person name="Hu S."/>
            <person name="Lu P."/>
        </authorList>
    </citation>
    <scope>NUCLEOTIDE SEQUENCE</scope>
    <source>
        <strain evidence="2">K5</strain>
    </source>
</reference>
<gene>
    <name evidence="2" type="ORF">ABRP34_08965</name>
</gene>
<feature type="transmembrane region" description="Helical" evidence="1">
    <location>
        <begin position="84"/>
        <end position="105"/>
    </location>
</feature>
<dbReference type="EMBL" id="CP159279">
    <property type="protein sequence ID" value="XCH13088.1"/>
    <property type="molecule type" value="Genomic_DNA"/>
</dbReference>
<dbReference type="AlphaFoldDB" id="A0AAU8ETY2"/>
<feature type="transmembrane region" description="Helical" evidence="1">
    <location>
        <begin position="52"/>
        <end position="78"/>
    </location>
</feature>
<proteinExistence type="predicted"/>
<accession>A0AAU8ETY2</accession>
<dbReference type="RefSeq" id="WP_353712954.1">
    <property type="nucleotide sequence ID" value="NZ_CP159279.1"/>
</dbReference>
<keyword evidence="1" id="KW-1133">Transmembrane helix</keyword>
<protein>
    <recommendedName>
        <fullName evidence="3">Integral membrane protein</fullName>
    </recommendedName>
</protein>
<evidence type="ECO:0008006" key="3">
    <source>
        <dbReference type="Google" id="ProtNLM"/>
    </source>
</evidence>
<organism evidence="2">
    <name type="scientific">Arthrobacter sp. K5</name>
    <dbReference type="NCBI Taxonomy" id="2839623"/>
    <lineage>
        <taxon>Bacteria</taxon>
        <taxon>Bacillati</taxon>
        <taxon>Actinomycetota</taxon>
        <taxon>Actinomycetes</taxon>
        <taxon>Micrococcales</taxon>
        <taxon>Micrococcaceae</taxon>
        <taxon>Arthrobacter</taxon>
    </lineage>
</organism>
<keyword evidence="1" id="KW-0472">Membrane</keyword>